<proteinExistence type="predicted"/>
<keyword evidence="2" id="KW-1185">Reference proteome</keyword>
<name>A0ABQ1N6G2_9BACT</name>
<dbReference type="NCBIfam" id="TIGR03523">
    <property type="entry name" value="GldN"/>
    <property type="match status" value="1"/>
</dbReference>
<dbReference type="Proteomes" id="UP000635885">
    <property type="component" value="Unassembled WGS sequence"/>
</dbReference>
<reference evidence="2" key="1">
    <citation type="journal article" date="2019" name="Int. J. Syst. Evol. Microbiol.">
        <title>The Global Catalogue of Microorganisms (GCM) 10K type strain sequencing project: providing services to taxonomists for standard genome sequencing and annotation.</title>
        <authorList>
            <consortium name="The Broad Institute Genomics Platform"/>
            <consortium name="The Broad Institute Genome Sequencing Center for Infectious Disease"/>
            <person name="Wu L."/>
            <person name="Ma J."/>
        </authorList>
    </citation>
    <scope>NUCLEOTIDE SEQUENCE [LARGE SCALE GENOMIC DNA]</scope>
    <source>
        <strain evidence="2">CGMCC 1.12479</strain>
    </source>
</reference>
<gene>
    <name evidence="1" type="ORF">GCM10010993_36500</name>
</gene>
<sequence length="270" mass="31638">MKRHAKTLGLILFLGLYLSIDGFSQVPTSMNPSGTGDRQFKVDTVFSIRPIREDDKMYQIGVWRRIDLREKYNLPLYGSGDSKTDGIVNNIYKAVVEENALEVFADEEFTQPLSIAEFQNNFWIAANGDSLFVKNLYYLDFREDFIFDKHHSQQKFDVKYIELVMPSESNSNAGQKSIAFIKFKDFYNHFVDHPEAKWINFQNASKNLGYDQVFDLRLFRSVVRKYTNRDDALIVDMVDPTHPNPELQAFLDALEFEYKLLDYENALWEW</sequence>
<dbReference type="InterPro" id="IPR019847">
    <property type="entry name" value="Gliding_motility_assoc_GldN"/>
</dbReference>
<accession>A0ABQ1N6G2</accession>
<evidence type="ECO:0000313" key="2">
    <source>
        <dbReference type="Proteomes" id="UP000635885"/>
    </source>
</evidence>
<evidence type="ECO:0000313" key="1">
    <source>
        <dbReference type="EMBL" id="GGC54812.1"/>
    </source>
</evidence>
<protein>
    <submittedName>
        <fullName evidence="1">Uncharacterized protein</fullName>
    </submittedName>
</protein>
<dbReference type="EMBL" id="BMFD01000026">
    <property type="protein sequence ID" value="GGC54812.1"/>
    <property type="molecule type" value="Genomic_DNA"/>
</dbReference>
<comment type="caution">
    <text evidence="1">The sequence shown here is derived from an EMBL/GenBank/DDBJ whole genome shotgun (WGS) entry which is preliminary data.</text>
</comment>
<dbReference type="RefSeq" id="WP_188444554.1">
    <property type="nucleotide sequence ID" value="NZ_BMFD01000026.1"/>
</dbReference>
<dbReference type="Pfam" id="PF19841">
    <property type="entry name" value="GldN"/>
    <property type="match status" value="1"/>
</dbReference>
<organism evidence="1 2">
    <name type="scientific">Belliella aquatica</name>
    <dbReference type="NCBI Taxonomy" id="1323734"/>
    <lineage>
        <taxon>Bacteria</taxon>
        <taxon>Pseudomonadati</taxon>
        <taxon>Bacteroidota</taxon>
        <taxon>Cytophagia</taxon>
        <taxon>Cytophagales</taxon>
        <taxon>Cyclobacteriaceae</taxon>
        <taxon>Belliella</taxon>
    </lineage>
</organism>